<proteinExistence type="predicted"/>
<reference evidence="1 2" key="1">
    <citation type="journal article" date="2019" name="Commun. Biol.">
        <title>The bagworm genome reveals a unique fibroin gene that provides high tensile strength.</title>
        <authorList>
            <person name="Kono N."/>
            <person name="Nakamura H."/>
            <person name="Ohtoshi R."/>
            <person name="Tomita M."/>
            <person name="Numata K."/>
            <person name="Arakawa K."/>
        </authorList>
    </citation>
    <scope>NUCLEOTIDE SEQUENCE [LARGE SCALE GENOMIC DNA]</scope>
</reference>
<evidence type="ECO:0000313" key="2">
    <source>
        <dbReference type="Proteomes" id="UP000299102"/>
    </source>
</evidence>
<protein>
    <submittedName>
        <fullName evidence="1">Uncharacterized protein</fullName>
    </submittedName>
</protein>
<evidence type="ECO:0000313" key="1">
    <source>
        <dbReference type="EMBL" id="GBP56716.1"/>
    </source>
</evidence>
<sequence length="138" mass="15495">MGRFQIPVIYDSLTEYIREVTASAVAFRPLNESFHFPSIAPLPSISPRFPLHQISYSHPKDWQRIGDSSGIASLVYRSQLSYEKRADDCRLNTTRARVARGDVVVQRLFLKWLLRDKFVTGRPAAAACAAVRAGSNSI</sequence>
<dbReference type="Proteomes" id="UP000299102">
    <property type="component" value="Unassembled WGS sequence"/>
</dbReference>
<dbReference type="AlphaFoldDB" id="A0A4C1WYV0"/>
<keyword evidence="2" id="KW-1185">Reference proteome</keyword>
<name>A0A4C1WYV0_EUMVA</name>
<accession>A0A4C1WYV0</accession>
<gene>
    <name evidence="1" type="ORF">EVAR_58165_1</name>
</gene>
<comment type="caution">
    <text evidence="1">The sequence shown here is derived from an EMBL/GenBank/DDBJ whole genome shotgun (WGS) entry which is preliminary data.</text>
</comment>
<dbReference type="EMBL" id="BGZK01000699">
    <property type="protein sequence ID" value="GBP56716.1"/>
    <property type="molecule type" value="Genomic_DNA"/>
</dbReference>
<organism evidence="1 2">
    <name type="scientific">Eumeta variegata</name>
    <name type="common">Bagworm moth</name>
    <name type="synonym">Eumeta japonica</name>
    <dbReference type="NCBI Taxonomy" id="151549"/>
    <lineage>
        <taxon>Eukaryota</taxon>
        <taxon>Metazoa</taxon>
        <taxon>Ecdysozoa</taxon>
        <taxon>Arthropoda</taxon>
        <taxon>Hexapoda</taxon>
        <taxon>Insecta</taxon>
        <taxon>Pterygota</taxon>
        <taxon>Neoptera</taxon>
        <taxon>Endopterygota</taxon>
        <taxon>Lepidoptera</taxon>
        <taxon>Glossata</taxon>
        <taxon>Ditrysia</taxon>
        <taxon>Tineoidea</taxon>
        <taxon>Psychidae</taxon>
        <taxon>Oiketicinae</taxon>
        <taxon>Eumeta</taxon>
    </lineage>
</organism>